<dbReference type="Gene3D" id="2.170.40.20">
    <property type="entry name" value="Human immunodeficiency virus 1, Gp160, envelope glycoprotein"/>
    <property type="match status" value="1"/>
</dbReference>
<gene>
    <name evidence="1" type="primary">env</name>
</gene>
<dbReference type="SUPFAM" id="SSF56502">
    <property type="entry name" value="gp120 core"/>
    <property type="match status" value="1"/>
</dbReference>
<reference evidence="1" key="1">
    <citation type="submission" date="2005-03" db="EMBL/GenBank/DDBJ databases">
        <title>Genetic Diversity of HIV-1 Subtypes Circulating in Northern Kenya.</title>
        <authorList>
            <person name="Khamadi S.A."/>
            <person name="Ochieng W."/>
            <person name="Lihana R.W."/>
            <person name="Kiptoo M.K."/>
            <person name="Kinyua J.G."/>
            <person name="Lagat N."/>
            <person name="Muriuki J."/>
            <person name="Mwangi J."/>
            <person name="Pelle R."/>
            <person name="Muigai A."/>
            <person name="Carter J."/>
            <person name="Yamada R."/>
            <person name="Mpoke S."/>
        </authorList>
    </citation>
    <scope>NUCLEOTIDE SEQUENCE</scope>
    <source>
        <strain evidence="1">MYDH2663</strain>
    </source>
</reference>
<name>Q58GR4_HV1</name>
<evidence type="ECO:0000313" key="1">
    <source>
        <dbReference type="EMBL" id="AAX55820.1"/>
    </source>
</evidence>
<keyword evidence="1" id="KW-0946">Virion</keyword>
<dbReference type="InterPro" id="IPR036377">
    <property type="entry name" value="Gp120_core_sf"/>
</dbReference>
<accession>Q58GR4</accession>
<dbReference type="EMBL" id="AY952783">
    <property type="protein sequence ID" value="AAX55820.1"/>
    <property type="molecule type" value="Genomic_DNA"/>
</dbReference>
<organism evidence="1">
    <name type="scientific">Human immunodeficiency virus type 1</name>
    <name type="common">HIV-1</name>
    <dbReference type="NCBI Taxonomy" id="11676"/>
    <lineage>
        <taxon>Viruses</taxon>
        <taxon>Riboviria</taxon>
        <taxon>Pararnavirae</taxon>
        <taxon>Artverviricota</taxon>
        <taxon>Revtraviricetes</taxon>
        <taxon>Ortervirales</taxon>
        <taxon>Retroviridae</taxon>
        <taxon>Orthoretrovirinae</taxon>
        <taxon>Lentivirus</taxon>
        <taxon>Lentivirus humimdef1</taxon>
    </lineage>
</organism>
<protein>
    <submittedName>
        <fullName evidence="1">Envelope glycoprotein</fullName>
    </submittedName>
</protein>
<sequence>GSPVYQLNYCMNGSLAEEEIVIRICKSDKQCQNNNSHILKPLSYCPSLNHTQEGTQKLQHIPLIVEENFSTASTSRLFNGTYMANCTSNSTSNATITLQCRIKQFINMWQGGRTSNVCPSFKG</sequence>
<dbReference type="GO" id="GO:0019031">
    <property type="term" value="C:viral envelope"/>
    <property type="evidence" value="ECO:0007669"/>
    <property type="project" value="UniProtKB-KW"/>
</dbReference>
<feature type="non-terminal residue" evidence="1">
    <location>
        <position position="1"/>
    </location>
</feature>
<keyword evidence="1" id="KW-0261">Viral envelope protein</keyword>
<proteinExistence type="predicted"/>
<organismHost>
    <name type="scientific">Homo sapiens</name>
    <name type="common">Human</name>
    <dbReference type="NCBI Taxonomy" id="9606"/>
</organismHost>
<feature type="non-terminal residue" evidence="1">
    <location>
        <position position="123"/>
    </location>
</feature>